<organism evidence="2 3">
    <name type="scientific">Pedosphaera parvula (strain Ellin514)</name>
    <dbReference type="NCBI Taxonomy" id="320771"/>
    <lineage>
        <taxon>Bacteria</taxon>
        <taxon>Pseudomonadati</taxon>
        <taxon>Verrucomicrobiota</taxon>
        <taxon>Pedosphaerae</taxon>
        <taxon>Pedosphaerales</taxon>
        <taxon>Pedosphaeraceae</taxon>
        <taxon>Pedosphaera</taxon>
    </lineage>
</organism>
<keyword evidence="3" id="KW-1185">Reference proteome</keyword>
<comment type="caution">
    <text evidence="2">The sequence shown here is derived from an EMBL/GenBank/DDBJ whole genome shotgun (WGS) entry which is preliminary data.</text>
</comment>
<proteinExistence type="predicted"/>
<dbReference type="GO" id="GO:0003677">
    <property type="term" value="F:DNA binding"/>
    <property type="evidence" value="ECO:0007669"/>
    <property type="project" value="UniProtKB-KW"/>
</dbReference>
<dbReference type="AlphaFoldDB" id="B9XQM7"/>
<dbReference type="InterPro" id="IPR010998">
    <property type="entry name" value="Integrase_recombinase_N"/>
</dbReference>
<evidence type="ECO:0000313" key="2">
    <source>
        <dbReference type="EMBL" id="EEF57877.1"/>
    </source>
</evidence>
<dbReference type="STRING" id="320771.Cflav_PD0941"/>
<name>B9XQM7_PEDPL</name>
<evidence type="ECO:0000313" key="3">
    <source>
        <dbReference type="Proteomes" id="UP000003688"/>
    </source>
</evidence>
<accession>B9XQM7</accession>
<protein>
    <submittedName>
        <fullName evidence="2">Uncharacterized protein</fullName>
    </submittedName>
</protein>
<dbReference type="Proteomes" id="UP000003688">
    <property type="component" value="Unassembled WGS sequence"/>
</dbReference>
<evidence type="ECO:0000256" key="1">
    <source>
        <dbReference type="ARBA" id="ARBA00023125"/>
    </source>
</evidence>
<sequence>MYEQYKLERFPTALALNHVYTSTQNQAFNAILFFCKRCRYHEAENAKGATCVNTLVLLLHAKPNRLNPLPKDRVVFLRVQG</sequence>
<reference evidence="2 3" key="1">
    <citation type="journal article" date="2011" name="J. Bacteriol.">
        <title>Genome sequence of 'Pedosphaera parvula' Ellin514, an aerobic Verrucomicrobial isolate from pasture soil.</title>
        <authorList>
            <person name="Kant R."/>
            <person name="van Passel M.W."/>
            <person name="Sangwan P."/>
            <person name="Palva A."/>
            <person name="Lucas S."/>
            <person name="Copeland A."/>
            <person name="Lapidus A."/>
            <person name="Glavina Del Rio T."/>
            <person name="Dalin E."/>
            <person name="Tice H."/>
            <person name="Bruce D."/>
            <person name="Goodwin L."/>
            <person name="Pitluck S."/>
            <person name="Chertkov O."/>
            <person name="Larimer F.W."/>
            <person name="Land M.L."/>
            <person name="Hauser L."/>
            <person name="Brettin T.S."/>
            <person name="Detter J.C."/>
            <person name="Han S."/>
            <person name="de Vos W.M."/>
            <person name="Janssen P.H."/>
            <person name="Smidt H."/>
        </authorList>
    </citation>
    <scope>NUCLEOTIDE SEQUENCE [LARGE SCALE GENOMIC DNA]</scope>
    <source>
        <strain evidence="2 3">Ellin514</strain>
    </source>
</reference>
<gene>
    <name evidence="2" type="ORF">Cflav_PD0941</name>
</gene>
<dbReference type="Gene3D" id="1.10.150.130">
    <property type="match status" value="1"/>
</dbReference>
<keyword evidence="1" id="KW-0238">DNA-binding</keyword>
<dbReference type="EMBL" id="ABOX02000055">
    <property type="protein sequence ID" value="EEF57877.1"/>
    <property type="molecule type" value="Genomic_DNA"/>
</dbReference>